<keyword evidence="2" id="KW-1185">Reference proteome</keyword>
<dbReference type="HOGENOM" id="CLU_036316_0_2_1"/>
<dbReference type="EMBL" id="HE797337">
    <property type="protein sequence ID" value="CCM06455.1"/>
    <property type="molecule type" value="Genomic_DNA"/>
</dbReference>
<dbReference type="OrthoDB" id="2817417at2759"/>
<evidence type="ECO:0008006" key="3">
    <source>
        <dbReference type="Google" id="ProtNLM"/>
    </source>
</evidence>
<dbReference type="AlphaFoldDB" id="J4GXB1"/>
<dbReference type="GeneID" id="24101355"/>
<accession>J4GXB1</accession>
<protein>
    <recommendedName>
        <fullName evidence="3">F-box domain-containing protein</fullName>
    </recommendedName>
</protein>
<dbReference type="InParanoid" id="J4GXB1"/>
<sequence>MASLPGTPLPPASQPHDGVPLELEAGEVLTKGDRGNTQSSSTLAATKVGELQYRLSGRSIELPVELWWKIIDFLAGDIWNTRDGGTQMRKLARVNRAWYTRCRVCAEERLDIMGRDKKGVHRLICRLDKHLGRYSAIKRMRFENKKINTFGSFAVRMAGKLTNVETLVLNIGEWEPGQLHPRIFLYVRAAFESVTALHLAWVSFPSAVVFGRLLCALPRLASLTCSRVKCKRSFVQPPVPRPLRVSTIDLLDSPDVVDFLVETGAGASHHHVTISGLTGRRQGSRVVAVAAQSLSSFHLHTSWYRALDFDDLSLLPDLTPAQNLCVLSVHISPSSFIVQWLKPALLRTPLPNLRELGITVDLSRDSQRRSNFDDFDDNSYIYADRPA</sequence>
<dbReference type="Proteomes" id="UP000006352">
    <property type="component" value="Unassembled WGS sequence"/>
</dbReference>
<dbReference type="RefSeq" id="XP_012185738.1">
    <property type="nucleotide sequence ID" value="XM_012330348.1"/>
</dbReference>
<name>J4GXB1_9APHY</name>
<reference evidence="1 2" key="1">
    <citation type="journal article" date="2012" name="Appl. Environ. Microbiol.">
        <title>Short-read sequencing for genomic analysis of the brown rot fungus Fibroporia radiculosa.</title>
        <authorList>
            <person name="Tang J.D."/>
            <person name="Perkins A.D."/>
            <person name="Sonstegard T.S."/>
            <person name="Schroeder S.G."/>
            <person name="Burgess S.C."/>
            <person name="Diehl S.V."/>
        </authorList>
    </citation>
    <scope>NUCLEOTIDE SEQUENCE [LARGE SCALE GENOMIC DNA]</scope>
    <source>
        <strain evidence="1 2">TFFH 294</strain>
    </source>
</reference>
<proteinExistence type="predicted"/>
<gene>
    <name evidence="1" type="ORF">FIBRA_08719</name>
</gene>
<evidence type="ECO:0000313" key="1">
    <source>
        <dbReference type="EMBL" id="CCM06455.1"/>
    </source>
</evidence>
<organism evidence="1 2">
    <name type="scientific">Fibroporia radiculosa</name>
    <dbReference type="NCBI Taxonomy" id="599839"/>
    <lineage>
        <taxon>Eukaryota</taxon>
        <taxon>Fungi</taxon>
        <taxon>Dikarya</taxon>
        <taxon>Basidiomycota</taxon>
        <taxon>Agaricomycotina</taxon>
        <taxon>Agaricomycetes</taxon>
        <taxon>Polyporales</taxon>
        <taxon>Fibroporiaceae</taxon>
        <taxon>Fibroporia</taxon>
    </lineage>
</organism>
<evidence type="ECO:0000313" key="2">
    <source>
        <dbReference type="Proteomes" id="UP000006352"/>
    </source>
</evidence>